<accession>A0A327Z5W5</accession>
<keyword evidence="1" id="KW-0812">Transmembrane</keyword>
<sequence>MILELRWQMQHIEPALGPWPPDRIDAVIATSRLRMRRHRFRALGVEIALVILAAATGLFTGLNLH</sequence>
<keyword evidence="1" id="KW-1133">Transmembrane helix</keyword>
<protein>
    <submittedName>
        <fullName evidence="2">Uncharacterized protein</fullName>
    </submittedName>
</protein>
<keyword evidence="1" id="KW-0472">Membrane</keyword>
<name>A0A327Z5W5_9ACTN</name>
<organism evidence="2 3">
    <name type="scientific">Actinoplanes lutulentus</name>
    <dbReference type="NCBI Taxonomy" id="1287878"/>
    <lineage>
        <taxon>Bacteria</taxon>
        <taxon>Bacillati</taxon>
        <taxon>Actinomycetota</taxon>
        <taxon>Actinomycetes</taxon>
        <taxon>Micromonosporales</taxon>
        <taxon>Micromonosporaceae</taxon>
        <taxon>Actinoplanes</taxon>
    </lineage>
</organism>
<evidence type="ECO:0000313" key="3">
    <source>
        <dbReference type="Proteomes" id="UP000249341"/>
    </source>
</evidence>
<reference evidence="2 3" key="1">
    <citation type="submission" date="2018-06" db="EMBL/GenBank/DDBJ databases">
        <title>Genomic Encyclopedia of Type Strains, Phase III (KMG-III): the genomes of soil and plant-associated and newly described type strains.</title>
        <authorList>
            <person name="Whitman W."/>
        </authorList>
    </citation>
    <scope>NUCLEOTIDE SEQUENCE [LARGE SCALE GENOMIC DNA]</scope>
    <source>
        <strain evidence="2 3">CGMCC 4.7090</strain>
    </source>
</reference>
<evidence type="ECO:0000313" key="2">
    <source>
        <dbReference type="EMBL" id="RAK31465.1"/>
    </source>
</evidence>
<gene>
    <name evidence="2" type="ORF">B0I29_115272</name>
</gene>
<dbReference type="EMBL" id="QLMJ01000015">
    <property type="protein sequence ID" value="RAK31465.1"/>
    <property type="molecule type" value="Genomic_DNA"/>
</dbReference>
<evidence type="ECO:0000256" key="1">
    <source>
        <dbReference type="SAM" id="Phobius"/>
    </source>
</evidence>
<dbReference type="Proteomes" id="UP000249341">
    <property type="component" value="Unassembled WGS sequence"/>
</dbReference>
<keyword evidence="3" id="KW-1185">Reference proteome</keyword>
<comment type="caution">
    <text evidence="2">The sequence shown here is derived from an EMBL/GenBank/DDBJ whole genome shotgun (WGS) entry which is preliminary data.</text>
</comment>
<dbReference type="AlphaFoldDB" id="A0A327Z5W5"/>
<feature type="transmembrane region" description="Helical" evidence="1">
    <location>
        <begin position="42"/>
        <end position="62"/>
    </location>
</feature>
<proteinExistence type="predicted"/>